<dbReference type="InterPro" id="IPR013752">
    <property type="entry name" value="KPA_reductase"/>
</dbReference>
<feature type="domain" description="Ketopantoate reductase C-terminal" evidence="1">
    <location>
        <begin position="164"/>
        <end position="315"/>
    </location>
</feature>
<dbReference type="EMBL" id="AAYY01000001">
    <property type="protein sequence ID" value="EDP45303.1"/>
    <property type="molecule type" value="Genomic_DNA"/>
</dbReference>
<dbReference type="InParanoid" id="A8PSP2"/>
<dbReference type="GeneID" id="5856823"/>
<dbReference type="InterPro" id="IPR051402">
    <property type="entry name" value="KPR-Related"/>
</dbReference>
<reference evidence="2 3" key="1">
    <citation type="journal article" date="2007" name="Proc. Natl. Acad. Sci. U.S.A.">
        <title>Dandruff-associated Malassezia genomes reveal convergent and divergent virulence traits shared with plant and human fungal pathogens.</title>
        <authorList>
            <person name="Xu J."/>
            <person name="Saunders C.W."/>
            <person name="Hu P."/>
            <person name="Grant R.A."/>
            <person name="Boekhout T."/>
            <person name="Kuramae E.E."/>
            <person name="Kronstad J.W."/>
            <person name="Deangelis Y.M."/>
            <person name="Reeder N.L."/>
            <person name="Johnstone K.R."/>
            <person name="Leland M."/>
            <person name="Fieno A.M."/>
            <person name="Begley W.M."/>
            <person name="Sun Y."/>
            <person name="Lacey M.P."/>
            <person name="Chaudhary T."/>
            <person name="Keough T."/>
            <person name="Chu L."/>
            <person name="Sears R."/>
            <person name="Yuan B."/>
            <person name="Dawson T.L.Jr."/>
        </authorList>
    </citation>
    <scope>NUCLEOTIDE SEQUENCE [LARGE SCALE GENOMIC DNA]</scope>
    <source>
        <strain evidence="3">ATCC MYA-4612 / CBS 7966</strain>
    </source>
</reference>
<dbReference type="InterPro" id="IPR013328">
    <property type="entry name" value="6PGD_dom2"/>
</dbReference>
<dbReference type="Pfam" id="PF08546">
    <property type="entry name" value="ApbA_C"/>
    <property type="match status" value="1"/>
</dbReference>
<sequence length="356" mass="39695">MHVVSDKFGEETAWRPTRVIRTADDLDSSITLDYVVCSCKCLPDVVPNSEVMRPFLTKNLARKPTHLPTVLLLQNGIDIEHESYERLVKSDPPLASSIVSANTWVPATLREGGSRMEHGLLEVLSMGVYPAPLDAPVPAETQASLELLLQIALRGGSSASITNDITAERWRKVLWNISWGGVTVLARRPLLEMLQVEMLPYTIGSVRGIMLEMLAVARASGLGQDRLPASIIDQTMRQTMTNSPAQFRLPTSPDMKLHVKRSHNFPSNFKPSILVDLDRERPMELEPIFVNILRRARRMGVDTPRLDLIATALKPSQLLFVRRQQNQDPDALMMQEGIYNLSSFHSVSGNAPVSLF</sequence>
<dbReference type="AlphaFoldDB" id="A8PSP2"/>
<dbReference type="PANTHER" id="PTHR21708">
    <property type="entry name" value="PROBABLE 2-DEHYDROPANTOATE 2-REDUCTASE"/>
    <property type="match status" value="1"/>
</dbReference>
<dbReference type="InterPro" id="IPR008927">
    <property type="entry name" value="6-PGluconate_DH-like_C_sf"/>
</dbReference>
<name>A8PSP2_MALGO</name>
<dbReference type="GO" id="GO:0005737">
    <property type="term" value="C:cytoplasm"/>
    <property type="evidence" value="ECO:0007669"/>
    <property type="project" value="TreeGrafter"/>
</dbReference>
<evidence type="ECO:0000313" key="2">
    <source>
        <dbReference type="EMBL" id="EDP45303.1"/>
    </source>
</evidence>
<gene>
    <name evidence="2" type="ORF">MGL_0292</name>
</gene>
<dbReference type="OMA" id="DIQPARW"/>
<dbReference type="STRING" id="425265.A8PSP2"/>
<comment type="caution">
    <text evidence="2">The sequence shown here is derived from an EMBL/GenBank/DDBJ whole genome shotgun (WGS) entry which is preliminary data.</text>
</comment>
<dbReference type="Proteomes" id="UP000008837">
    <property type="component" value="Unassembled WGS sequence"/>
</dbReference>
<dbReference type="PANTHER" id="PTHR21708:SF43">
    <property type="entry name" value="KETOPANTOATE REDUCTASE C-TERMINAL DOMAIN-CONTAINING PROTEIN"/>
    <property type="match status" value="1"/>
</dbReference>
<dbReference type="RefSeq" id="XP_001732517.1">
    <property type="nucleotide sequence ID" value="XM_001732465.1"/>
</dbReference>
<dbReference type="KEGG" id="mgl:MGL_0292"/>
<dbReference type="Gene3D" id="1.10.1040.10">
    <property type="entry name" value="N-(1-d-carboxylethyl)-l-norvaline Dehydrogenase, domain 2"/>
    <property type="match status" value="1"/>
</dbReference>
<dbReference type="Gene3D" id="3.40.50.720">
    <property type="entry name" value="NAD(P)-binding Rossmann-like Domain"/>
    <property type="match status" value="1"/>
</dbReference>
<evidence type="ECO:0000259" key="1">
    <source>
        <dbReference type="Pfam" id="PF08546"/>
    </source>
</evidence>
<proteinExistence type="predicted"/>
<evidence type="ECO:0000313" key="3">
    <source>
        <dbReference type="Proteomes" id="UP000008837"/>
    </source>
</evidence>
<protein>
    <recommendedName>
        <fullName evidence="1">Ketopantoate reductase C-terminal domain-containing protein</fullName>
    </recommendedName>
</protein>
<accession>A8PSP2</accession>
<organism evidence="2 3">
    <name type="scientific">Malassezia globosa (strain ATCC MYA-4612 / CBS 7966)</name>
    <name type="common">Dandruff-associated fungus</name>
    <dbReference type="NCBI Taxonomy" id="425265"/>
    <lineage>
        <taxon>Eukaryota</taxon>
        <taxon>Fungi</taxon>
        <taxon>Dikarya</taxon>
        <taxon>Basidiomycota</taxon>
        <taxon>Ustilaginomycotina</taxon>
        <taxon>Malasseziomycetes</taxon>
        <taxon>Malasseziales</taxon>
        <taxon>Malasseziaceae</taxon>
        <taxon>Malassezia</taxon>
    </lineage>
</organism>
<dbReference type="OrthoDB" id="3609at2759"/>
<dbReference type="VEuPathDB" id="FungiDB:MGL_0292"/>
<dbReference type="SUPFAM" id="SSF48179">
    <property type="entry name" value="6-phosphogluconate dehydrogenase C-terminal domain-like"/>
    <property type="match status" value="1"/>
</dbReference>
<keyword evidence="3" id="KW-1185">Reference proteome</keyword>